<reference evidence="2" key="1">
    <citation type="journal article" date="2014" name="Front. Microbiol.">
        <title>High frequency of phylogenetically diverse reductive dehalogenase-homologous genes in deep subseafloor sedimentary metagenomes.</title>
        <authorList>
            <person name="Kawai M."/>
            <person name="Futagami T."/>
            <person name="Toyoda A."/>
            <person name="Takaki Y."/>
            <person name="Nishi S."/>
            <person name="Hori S."/>
            <person name="Arai W."/>
            <person name="Tsubouchi T."/>
            <person name="Morono Y."/>
            <person name="Uchiyama I."/>
            <person name="Ito T."/>
            <person name="Fujiyama A."/>
            <person name="Inagaki F."/>
            <person name="Takami H."/>
        </authorList>
    </citation>
    <scope>NUCLEOTIDE SEQUENCE</scope>
    <source>
        <strain evidence="2">Expedition CK06-06</strain>
    </source>
</reference>
<dbReference type="AlphaFoldDB" id="X1R029"/>
<keyword evidence="1" id="KW-0472">Membrane</keyword>
<feature type="transmembrane region" description="Helical" evidence="1">
    <location>
        <begin position="56"/>
        <end position="73"/>
    </location>
</feature>
<feature type="non-terminal residue" evidence="2">
    <location>
        <position position="74"/>
    </location>
</feature>
<proteinExistence type="predicted"/>
<evidence type="ECO:0000256" key="1">
    <source>
        <dbReference type="SAM" id="Phobius"/>
    </source>
</evidence>
<organism evidence="2">
    <name type="scientific">marine sediment metagenome</name>
    <dbReference type="NCBI Taxonomy" id="412755"/>
    <lineage>
        <taxon>unclassified sequences</taxon>
        <taxon>metagenomes</taxon>
        <taxon>ecological metagenomes</taxon>
    </lineage>
</organism>
<name>X1R029_9ZZZZ</name>
<accession>X1R029</accession>
<keyword evidence="1" id="KW-1133">Transmembrane helix</keyword>
<dbReference type="EMBL" id="BARV01034621">
    <property type="protein sequence ID" value="GAI48899.1"/>
    <property type="molecule type" value="Genomic_DNA"/>
</dbReference>
<protein>
    <submittedName>
        <fullName evidence="2">Uncharacterized protein</fullName>
    </submittedName>
</protein>
<comment type="caution">
    <text evidence="2">The sequence shown here is derived from an EMBL/GenBank/DDBJ whole genome shotgun (WGS) entry which is preliminary data.</text>
</comment>
<sequence length="74" mass="8137">MANKQVSSELKRYFHEMKNDATSHDKVFLLITIAILVGCGVGSFRNLSATVHWPKATFALAAIILGVTVWLASF</sequence>
<evidence type="ECO:0000313" key="2">
    <source>
        <dbReference type="EMBL" id="GAI48899.1"/>
    </source>
</evidence>
<keyword evidence="1" id="KW-0812">Transmembrane</keyword>
<feature type="transmembrane region" description="Helical" evidence="1">
    <location>
        <begin position="27"/>
        <end position="44"/>
    </location>
</feature>
<gene>
    <name evidence="2" type="ORF">S06H3_54173</name>
</gene>